<dbReference type="HAMAP" id="MF_00984">
    <property type="entry name" value="SSB"/>
    <property type="match status" value="1"/>
</dbReference>
<protein>
    <recommendedName>
        <fullName evidence="2 3">Single-stranded DNA-binding protein</fullName>
        <shortName evidence="2">SSB</shortName>
    </recommendedName>
</protein>
<dbReference type="GO" id="GO:0003697">
    <property type="term" value="F:single-stranded DNA binding"/>
    <property type="evidence" value="ECO:0007669"/>
    <property type="project" value="UniProtKB-UniRule"/>
</dbReference>
<dbReference type="Pfam" id="PF00436">
    <property type="entry name" value="SSB"/>
    <property type="match status" value="1"/>
</dbReference>
<dbReference type="EMBL" id="AZHO01000013">
    <property type="protein sequence ID" value="KMT59836.1"/>
    <property type="molecule type" value="Genomic_DNA"/>
</dbReference>
<evidence type="ECO:0000256" key="1">
    <source>
        <dbReference type="ARBA" id="ARBA00023125"/>
    </source>
</evidence>
<dbReference type="InterPro" id="IPR011344">
    <property type="entry name" value="ssDNA-bd"/>
</dbReference>
<comment type="caution">
    <text evidence="2">Lacks conserved residue(s) required for the propagation of feature annotation.</text>
</comment>
<dbReference type="GO" id="GO:0006260">
    <property type="term" value="P:DNA replication"/>
    <property type="evidence" value="ECO:0007669"/>
    <property type="project" value="InterPro"/>
</dbReference>
<dbReference type="CDD" id="cd04496">
    <property type="entry name" value="SSB_OBF"/>
    <property type="match status" value="1"/>
</dbReference>
<organism evidence="4 5">
    <name type="scientific">Listeria fleischmannii 1991</name>
    <dbReference type="NCBI Taxonomy" id="1430899"/>
    <lineage>
        <taxon>Bacteria</taxon>
        <taxon>Bacillati</taxon>
        <taxon>Bacillota</taxon>
        <taxon>Bacilli</taxon>
        <taxon>Bacillales</taxon>
        <taxon>Listeriaceae</taxon>
        <taxon>Listeria</taxon>
    </lineage>
</organism>
<gene>
    <name evidence="4" type="ORF">X560_1549</name>
</gene>
<dbReference type="InterPro" id="IPR000424">
    <property type="entry name" value="Primosome_PriB/ssb"/>
</dbReference>
<evidence type="ECO:0000313" key="4">
    <source>
        <dbReference type="EMBL" id="KMT59836.1"/>
    </source>
</evidence>
<dbReference type="AlphaFoldDB" id="A0A0J8J695"/>
<keyword evidence="5" id="KW-1185">Reference proteome</keyword>
<dbReference type="RefSeq" id="WP_007474002.1">
    <property type="nucleotide sequence ID" value="NZ_KQ130614.1"/>
</dbReference>
<dbReference type="SUPFAM" id="SSF50249">
    <property type="entry name" value="Nucleic acid-binding proteins"/>
    <property type="match status" value="1"/>
</dbReference>
<accession>A0A0J8J695</accession>
<evidence type="ECO:0000313" key="5">
    <source>
        <dbReference type="Proteomes" id="UP000052258"/>
    </source>
</evidence>
<sequence>MINQVTIVGRLTKDPELRVTSDDKVVLNFTLALNRFGKAKRFDQDADFVPCVAWGRRAEEMCNYCEKGMLIGLVGELQTRSYLNKEEKRVYIMEVLTRKIRYLSSNKPAVLESSSNTVAN</sequence>
<name>A0A0J8J695_9LIST</name>
<evidence type="ECO:0000256" key="2">
    <source>
        <dbReference type="HAMAP-Rule" id="MF_00984"/>
    </source>
</evidence>
<dbReference type="PATRIC" id="fig|1430899.3.peg.1309"/>
<proteinExistence type="inferred from homology"/>
<dbReference type="OrthoDB" id="9809878at2"/>
<dbReference type="PROSITE" id="PS50935">
    <property type="entry name" value="SSB"/>
    <property type="match status" value="1"/>
</dbReference>
<dbReference type="Gene3D" id="2.40.50.140">
    <property type="entry name" value="Nucleic acid-binding proteins"/>
    <property type="match status" value="1"/>
</dbReference>
<dbReference type="NCBIfam" id="TIGR00621">
    <property type="entry name" value="ssb"/>
    <property type="match status" value="1"/>
</dbReference>
<evidence type="ECO:0000256" key="3">
    <source>
        <dbReference type="PIRNR" id="PIRNR002070"/>
    </source>
</evidence>
<dbReference type="PANTHER" id="PTHR10302:SF27">
    <property type="entry name" value="SINGLE-STRANDED DNA-BINDING PROTEIN"/>
    <property type="match status" value="1"/>
</dbReference>
<dbReference type="Proteomes" id="UP000052258">
    <property type="component" value="Unassembled WGS sequence"/>
</dbReference>
<comment type="caution">
    <text evidence="4">The sequence shown here is derived from an EMBL/GenBank/DDBJ whole genome shotgun (WGS) entry which is preliminary data.</text>
</comment>
<dbReference type="PIRSF" id="PIRSF002070">
    <property type="entry name" value="SSB"/>
    <property type="match status" value="1"/>
</dbReference>
<reference evidence="4 5" key="1">
    <citation type="journal article" date="2015" name="Genome Biol. Evol.">
        <title>Comparative Genomics of Listeria Sensu Lato: Genus-Wide Differences in Evolutionary Dynamics and the Progressive Gain of Complex, Potentially Pathogenicity-Related Traits through Lateral Gene Transfer.</title>
        <authorList>
            <person name="Chiara M."/>
            <person name="Caruso M."/>
            <person name="D'Erchia A.M."/>
            <person name="Manzari C."/>
            <person name="Fraccalvieri R."/>
            <person name="Goffredo E."/>
            <person name="Latorre L."/>
            <person name="Miccolupo A."/>
            <person name="Padalino I."/>
            <person name="Santagada G."/>
            <person name="Chiocco D."/>
            <person name="Pesole G."/>
            <person name="Horner D.S."/>
            <person name="Parisi A."/>
        </authorList>
    </citation>
    <scope>NUCLEOTIDE SEQUENCE [LARGE SCALE GENOMIC DNA]</scope>
    <source>
        <strain evidence="4 5">1991</strain>
    </source>
</reference>
<comment type="subunit">
    <text evidence="2">Homotetramer.</text>
</comment>
<dbReference type="InterPro" id="IPR012340">
    <property type="entry name" value="NA-bd_OB-fold"/>
</dbReference>
<dbReference type="GO" id="GO:0009295">
    <property type="term" value="C:nucleoid"/>
    <property type="evidence" value="ECO:0007669"/>
    <property type="project" value="TreeGrafter"/>
</dbReference>
<keyword evidence="1 2" id="KW-0238">DNA-binding</keyword>
<dbReference type="PANTHER" id="PTHR10302">
    <property type="entry name" value="SINGLE-STRANDED DNA-BINDING PROTEIN"/>
    <property type="match status" value="1"/>
</dbReference>